<keyword evidence="2" id="KW-1185">Reference proteome</keyword>
<name>R0KGM4_EXST2</name>
<gene>
    <name evidence="1" type="ORF">SETTUDRAFT_107487</name>
</gene>
<dbReference type="HOGENOM" id="CLU_050571_0_0_1"/>
<protein>
    <submittedName>
        <fullName evidence="1">Uncharacterized protein</fullName>
    </submittedName>
</protein>
<proteinExistence type="predicted"/>
<accession>R0KGM4</accession>
<dbReference type="EMBL" id="KB908537">
    <property type="protein sequence ID" value="EOA88429.1"/>
    <property type="molecule type" value="Genomic_DNA"/>
</dbReference>
<dbReference type="Proteomes" id="UP000016935">
    <property type="component" value="Unassembled WGS sequence"/>
</dbReference>
<dbReference type="AlphaFoldDB" id="R0KGM4"/>
<dbReference type="eggNOG" id="ENOG502SR62">
    <property type="taxonomic scope" value="Eukaryota"/>
</dbReference>
<reference evidence="1 2" key="1">
    <citation type="journal article" date="2012" name="PLoS Pathog.">
        <title>Diverse lifestyles and strategies of plant pathogenesis encoded in the genomes of eighteen Dothideomycetes fungi.</title>
        <authorList>
            <person name="Ohm R.A."/>
            <person name="Feau N."/>
            <person name="Henrissat B."/>
            <person name="Schoch C.L."/>
            <person name="Horwitz B.A."/>
            <person name="Barry K.W."/>
            <person name="Condon B.J."/>
            <person name="Copeland A.C."/>
            <person name="Dhillon B."/>
            <person name="Glaser F."/>
            <person name="Hesse C.N."/>
            <person name="Kosti I."/>
            <person name="LaButti K."/>
            <person name="Lindquist E.A."/>
            <person name="Lucas S."/>
            <person name="Salamov A.A."/>
            <person name="Bradshaw R.E."/>
            <person name="Ciuffetti L."/>
            <person name="Hamelin R.C."/>
            <person name="Kema G.H.J."/>
            <person name="Lawrence C."/>
            <person name="Scott J.A."/>
            <person name="Spatafora J.W."/>
            <person name="Turgeon B.G."/>
            <person name="de Wit P.J.G.M."/>
            <person name="Zhong S."/>
            <person name="Goodwin S.B."/>
            <person name="Grigoriev I.V."/>
        </authorList>
    </citation>
    <scope>NUCLEOTIDE SEQUENCE [LARGE SCALE GENOMIC DNA]</scope>
    <source>
        <strain evidence="2">28A</strain>
    </source>
</reference>
<sequence length="418" mass="47263">MTASTPSKPFRFGDLPAEIRLRVYRILLCSFAPPPTEISFTGDLLVPVRAEHAIETSILRTSKGIYHEAYDVMVKTNRFVKITSEKGLPVKPALCGQMLPMVTDKKDVVERFKGYALHVHLGFKNPSRAKSRNESWYNPVSAMILHRELGKFCLGVNDGDAHSPGFSESLKISITMAPVVDAARGNKLMPSFDDFFSQKMQETLFAPLKTHLYGRRAVEVKGHVDSSTATALHQQIAKEKYSDPSAVLAEFTAAKEEGSRLYRERKADDACLKWADTAVEIDELLETNSWLKLVSQGKEDFVSQLAPVYFLMRLNIAHVHITKWAENTFVAESLAEDSLMCAIKSLKKDYWMKGYKYTPSRQHMAKLRFRYATFLRLQREPGSQDRALMFINGALDMQPGDAAILGEKENILEWMRQS</sequence>
<reference evidence="1 2" key="2">
    <citation type="journal article" date="2013" name="PLoS Genet.">
        <title>Comparative genome structure, secondary metabolite, and effector coding capacity across Cochliobolus pathogens.</title>
        <authorList>
            <person name="Condon B.J."/>
            <person name="Leng Y."/>
            <person name="Wu D."/>
            <person name="Bushley K.E."/>
            <person name="Ohm R.A."/>
            <person name="Otillar R."/>
            <person name="Martin J."/>
            <person name="Schackwitz W."/>
            <person name="Grimwood J."/>
            <person name="MohdZainudin N."/>
            <person name="Xue C."/>
            <person name="Wang R."/>
            <person name="Manning V.A."/>
            <person name="Dhillon B."/>
            <person name="Tu Z.J."/>
            <person name="Steffenson B.J."/>
            <person name="Salamov A."/>
            <person name="Sun H."/>
            <person name="Lowry S."/>
            <person name="LaButti K."/>
            <person name="Han J."/>
            <person name="Copeland A."/>
            <person name="Lindquist E."/>
            <person name="Barry K."/>
            <person name="Schmutz J."/>
            <person name="Baker S.E."/>
            <person name="Ciuffetti L.M."/>
            <person name="Grigoriev I.V."/>
            <person name="Zhong S."/>
            <person name="Turgeon B.G."/>
        </authorList>
    </citation>
    <scope>NUCLEOTIDE SEQUENCE [LARGE SCALE GENOMIC DNA]</scope>
    <source>
        <strain evidence="2">28A</strain>
    </source>
</reference>
<evidence type="ECO:0000313" key="1">
    <source>
        <dbReference type="EMBL" id="EOA88429.1"/>
    </source>
</evidence>
<dbReference type="GeneID" id="19395230"/>
<dbReference type="OrthoDB" id="5229512at2759"/>
<dbReference type="RefSeq" id="XP_008023855.1">
    <property type="nucleotide sequence ID" value="XM_008025664.1"/>
</dbReference>
<evidence type="ECO:0000313" key="2">
    <source>
        <dbReference type="Proteomes" id="UP000016935"/>
    </source>
</evidence>
<organism evidence="1 2">
    <name type="scientific">Exserohilum turcicum (strain 28A)</name>
    <name type="common">Northern leaf blight fungus</name>
    <name type="synonym">Setosphaeria turcica</name>
    <dbReference type="NCBI Taxonomy" id="671987"/>
    <lineage>
        <taxon>Eukaryota</taxon>
        <taxon>Fungi</taxon>
        <taxon>Dikarya</taxon>
        <taxon>Ascomycota</taxon>
        <taxon>Pezizomycotina</taxon>
        <taxon>Dothideomycetes</taxon>
        <taxon>Pleosporomycetidae</taxon>
        <taxon>Pleosporales</taxon>
        <taxon>Pleosporineae</taxon>
        <taxon>Pleosporaceae</taxon>
        <taxon>Exserohilum</taxon>
    </lineage>
</organism>